<keyword evidence="1" id="KW-0175">Coiled coil</keyword>
<proteinExistence type="predicted"/>
<organism evidence="4 5">
    <name type="scientific">Candidatus Fimadaptatus faecigallinarum</name>
    <dbReference type="NCBI Taxonomy" id="2840814"/>
    <lineage>
        <taxon>Bacteria</taxon>
        <taxon>Bacillati</taxon>
        <taxon>Bacillota</taxon>
        <taxon>Clostridia</taxon>
        <taxon>Eubacteriales</taxon>
        <taxon>Candidatus Fimadaptatus</taxon>
    </lineage>
</organism>
<feature type="signal peptide" evidence="3">
    <location>
        <begin position="1"/>
        <end position="34"/>
    </location>
</feature>
<keyword evidence="3" id="KW-0732">Signal</keyword>
<dbReference type="PANTHER" id="PTHR42953:SF4">
    <property type="entry name" value="METAL ABC TRANSPORTER SUBSTRATE-BINDING PROTEIN"/>
    <property type="match status" value="1"/>
</dbReference>
<accession>A0A9D1S395</accession>
<dbReference type="GO" id="GO:0046872">
    <property type="term" value="F:metal ion binding"/>
    <property type="evidence" value="ECO:0007669"/>
    <property type="project" value="InterPro"/>
</dbReference>
<sequence length="348" mass="37993">MNRCDIAHTMRGQLMRVLALSIALICAIALPVNAEQALPTATSRTLPDVRPDIDLSGDANSSTDALQPAEATGQHRVYASLPPVFALVEQMLRGIEEFTPLQLVQPQLDCVRLYDMSDWDYIQLSNAEICVIWGEGLESFAGTLTSAESGPAVITLADAPLEYAALDDELTDYDYYEHYSGENPNSYLSMERLSAALDALKESLCELYPAYAERFELNYAEARRLMDEALGELAALRESAPNALCAALYEGAPYALDELGMNWTIVYPREPASEVTGADLDELLSQLSESGAQIVVLERQAPAELVDTLRAQGYDVRLISTLMTLNEPTLDELLSAMLANARALCGVS</sequence>
<gene>
    <name evidence="4" type="ORF">IAC59_01050</name>
</gene>
<feature type="chain" id="PRO_5039590895" evidence="3">
    <location>
        <begin position="35"/>
        <end position="348"/>
    </location>
</feature>
<dbReference type="Proteomes" id="UP000824123">
    <property type="component" value="Unassembled WGS sequence"/>
</dbReference>
<name>A0A9D1S395_9FIRM</name>
<dbReference type="PANTHER" id="PTHR42953">
    <property type="entry name" value="HIGH-AFFINITY ZINC UPTAKE SYSTEM PROTEIN ZNUA-RELATED"/>
    <property type="match status" value="1"/>
</dbReference>
<evidence type="ECO:0000313" key="5">
    <source>
        <dbReference type="Proteomes" id="UP000824123"/>
    </source>
</evidence>
<dbReference type="SUPFAM" id="SSF53807">
    <property type="entry name" value="Helical backbone' metal receptor"/>
    <property type="match status" value="1"/>
</dbReference>
<reference evidence="4" key="1">
    <citation type="submission" date="2020-10" db="EMBL/GenBank/DDBJ databases">
        <authorList>
            <person name="Gilroy R."/>
        </authorList>
    </citation>
    <scope>NUCLEOTIDE SEQUENCE</scope>
    <source>
        <strain evidence="4">ChiSxjej2B14-8506</strain>
    </source>
</reference>
<evidence type="ECO:0000256" key="3">
    <source>
        <dbReference type="SAM" id="SignalP"/>
    </source>
</evidence>
<dbReference type="InterPro" id="IPR050492">
    <property type="entry name" value="Bact_metal-bind_prot9"/>
</dbReference>
<dbReference type="InterPro" id="IPR006127">
    <property type="entry name" value="ZnuA-like"/>
</dbReference>
<dbReference type="EMBL" id="DVNK01000008">
    <property type="protein sequence ID" value="HIU45829.1"/>
    <property type="molecule type" value="Genomic_DNA"/>
</dbReference>
<comment type="caution">
    <text evidence="4">The sequence shown here is derived from an EMBL/GenBank/DDBJ whole genome shotgun (WGS) entry which is preliminary data.</text>
</comment>
<feature type="coiled-coil region" evidence="1">
    <location>
        <begin position="212"/>
        <end position="239"/>
    </location>
</feature>
<dbReference type="Pfam" id="PF01297">
    <property type="entry name" value="ZnuA"/>
    <property type="match status" value="1"/>
</dbReference>
<evidence type="ECO:0000256" key="2">
    <source>
        <dbReference type="SAM" id="MobiDB-lite"/>
    </source>
</evidence>
<dbReference type="AlphaFoldDB" id="A0A9D1S395"/>
<reference evidence="4" key="2">
    <citation type="journal article" date="2021" name="PeerJ">
        <title>Extensive microbial diversity within the chicken gut microbiome revealed by metagenomics and culture.</title>
        <authorList>
            <person name="Gilroy R."/>
            <person name="Ravi A."/>
            <person name="Getino M."/>
            <person name="Pursley I."/>
            <person name="Horton D.L."/>
            <person name="Alikhan N.F."/>
            <person name="Baker D."/>
            <person name="Gharbi K."/>
            <person name="Hall N."/>
            <person name="Watson M."/>
            <person name="Adriaenssens E.M."/>
            <person name="Foster-Nyarko E."/>
            <person name="Jarju S."/>
            <person name="Secka A."/>
            <person name="Antonio M."/>
            <person name="Oren A."/>
            <person name="Chaudhuri R.R."/>
            <person name="La Ragione R."/>
            <person name="Hildebrand F."/>
            <person name="Pallen M.J."/>
        </authorList>
    </citation>
    <scope>NUCLEOTIDE SEQUENCE</scope>
    <source>
        <strain evidence="4">ChiSxjej2B14-8506</strain>
    </source>
</reference>
<feature type="region of interest" description="Disordered" evidence="2">
    <location>
        <begin position="41"/>
        <end position="67"/>
    </location>
</feature>
<evidence type="ECO:0000256" key="1">
    <source>
        <dbReference type="SAM" id="Coils"/>
    </source>
</evidence>
<protein>
    <submittedName>
        <fullName evidence="4">Zinc ABC transporter substrate-binding protein</fullName>
    </submittedName>
</protein>
<dbReference type="Gene3D" id="3.40.50.1980">
    <property type="entry name" value="Nitrogenase molybdenum iron protein domain"/>
    <property type="match status" value="1"/>
</dbReference>
<evidence type="ECO:0000313" key="4">
    <source>
        <dbReference type="EMBL" id="HIU45829.1"/>
    </source>
</evidence>
<dbReference type="GO" id="GO:0030001">
    <property type="term" value="P:metal ion transport"/>
    <property type="evidence" value="ECO:0007669"/>
    <property type="project" value="InterPro"/>
</dbReference>